<evidence type="ECO:0000256" key="7">
    <source>
        <dbReference type="PROSITE-ProRule" id="PRU00221"/>
    </source>
</evidence>
<gene>
    <name evidence="11" type="ORF">E0L32_002349</name>
</gene>
<keyword evidence="12" id="KW-1185">Reference proteome</keyword>
<dbReference type="Gene3D" id="3.40.50.300">
    <property type="entry name" value="P-loop containing nucleotide triphosphate hydrolases"/>
    <property type="match status" value="1"/>
</dbReference>
<keyword evidence="3 8" id="KW-0175">Coiled coil</keyword>
<evidence type="ECO:0000256" key="8">
    <source>
        <dbReference type="SAM" id="Coils"/>
    </source>
</evidence>
<dbReference type="GO" id="GO:0005525">
    <property type="term" value="F:GTP binding"/>
    <property type="evidence" value="ECO:0007669"/>
    <property type="project" value="InterPro"/>
</dbReference>
<feature type="domain" description="Anaphase-promoting complex subunit 4-like WD40" evidence="10">
    <location>
        <begin position="482"/>
        <end position="543"/>
    </location>
</feature>
<dbReference type="Gene3D" id="2.130.10.10">
    <property type="entry name" value="YVTN repeat-like/Quinoprotein amine dehydrogenase"/>
    <property type="match status" value="2"/>
</dbReference>
<dbReference type="OrthoDB" id="8954335at2759"/>
<dbReference type="InParanoid" id="A0A507AIA3"/>
<dbReference type="PANTHER" id="PTHR22847:SF637">
    <property type="entry name" value="WD REPEAT DOMAIN 5B"/>
    <property type="match status" value="1"/>
</dbReference>
<dbReference type="PROSITE" id="PS50294">
    <property type="entry name" value="WD_REPEATS_REGION"/>
    <property type="match status" value="1"/>
</dbReference>
<dbReference type="GeneID" id="41969796"/>
<dbReference type="InterPro" id="IPR001680">
    <property type="entry name" value="WD40_rpt"/>
</dbReference>
<evidence type="ECO:0000256" key="4">
    <source>
        <dbReference type="ARBA" id="ARBA00038415"/>
    </source>
</evidence>
<dbReference type="PANTHER" id="PTHR22847">
    <property type="entry name" value="WD40 REPEAT PROTEIN"/>
    <property type="match status" value="1"/>
</dbReference>
<dbReference type="Pfam" id="PF01926">
    <property type="entry name" value="MMR_HSR1"/>
    <property type="match status" value="1"/>
</dbReference>
<dbReference type="SUPFAM" id="SSF52540">
    <property type="entry name" value="P-loop containing nucleoside triphosphate hydrolases"/>
    <property type="match status" value="1"/>
</dbReference>
<feature type="coiled-coil region" evidence="8">
    <location>
        <begin position="230"/>
        <end position="286"/>
    </location>
</feature>
<evidence type="ECO:0000256" key="6">
    <source>
        <dbReference type="ARBA" id="ARBA00043913"/>
    </source>
</evidence>
<feature type="repeat" description="WD" evidence="7">
    <location>
        <begin position="485"/>
        <end position="526"/>
    </location>
</feature>
<evidence type="ECO:0000259" key="10">
    <source>
        <dbReference type="Pfam" id="PF12894"/>
    </source>
</evidence>
<sequence>MSYDLFFDGVEPSADDVIIAVMGMTGAGKSSFISLCSDKKPPIGHDLNSCTQSVDTYPFLYGGPPQRKIFLVDTPGFDDSYRSDTEVLRGLAAWLSATYARGTRLSGIVYLHRINQPRMPGSARRNIMMFNKLCGDGALKNVILATTMWDLVDQIEGAAREKQLIETKEFWGYMASKGSKVYRHDNTRRSAMNLIGHFVKTDTRVTLGIQEEMVDQQKNLDGTAAGSVVETTLQKELARCTQELRDLENEQQEALRRKEHEILETISEMRAESRAELAQIQEMQESLRVSTDKLYQERYAQLEKMIKERSMAYNPELGVATRKLSSVNLIDTDASSSTGPPHTHESLLASGSTDGIIRIWDPAMAECKASFKAHSSLVKSLSWSHDGTRLASVGDGNKIKIWDLTGRRLQTLESHRQPIFSTAWSPKGARLASFGIRGQSSTCRHFNTTAIAFFVCSRDEVRFASRSSLGTIKIWNAATRKWTLLDDSETKANALAWSPDGTQLASGFGRNLIKIWDPEVAECVITLGIPDQQVAIQSLAWSHSPTRFATGYYRNNIIEVWYPDESACKRLEDQGDAFSAFPAGL</sequence>
<feature type="domain" description="G" evidence="9">
    <location>
        <begin position="19"/>
        <end position="78"/>
    </location>
</feature>
<evidence type="ECO:0000256" key="3">
    <source>
        <dbReference type="ARBA" id="ARBA00023054"/>
    </source>
</evidence>
<dbReference type="InterPro" id="IPR006073">
    <property type="entry name" value="GTP-bd"/>
</dbReference>
<dbReference type="InterPro" id="IPR027417">
    <property type="entry name" value="P-loop_NTPase"/>
</dbReference>
<dbReference type="Pfam" id="PF00400">
    <property type="entry name" value="WD40"/>
    <property type="match status" value="3"/>
</dbReference>
<dbReference type="Pfam" id="PF12894">
    <property type="entry name" value="ANAPC4_WD40"/>
    <property type="match status" value="1"/>
</dbReference>
<evidence type="ECO:0000313" key="12">
    <source>
        <dbReference type="Proteomes" id="UP000319257"/>
    </source>
</evidence>
<dbReference type="PROSITE" id="PS50082">
    <property type="entry name" value="WD_REPEATS_2"/>
    <property type="match status" value="3"/>
</dbReference>
<accession>A0A507AIA3</accession>
<dbReference type="SUPFAM" id="SSF50978">
    <property type="entry name" value="WD40 repeat-like"/>
    <property type="match status" value="1"/>
</dbReference>
<dbReference type="Proteomes" id="UP000319257">
    <property type="component" value="Unassembled WGS sequence"/>
</dbReference>
<reference evidence="11 12" key="1">
    <citation type="submission" date="2019-06" db="EMBL/GenBank/DDBJ databases">
        <title>Draft genome sequence of the filamentous fungus Phialemoniopsis curvata isolated from diesel fuel.</title>
        <authorList>
            <person name="Varaljay V.A."/>
            <person name="Lyon W.J."/>
            <person name="Crouch A.L."/>
            <person name="Drake C.E."/>
            <person name="Hollomon J.M."/>
            <person name="Nadeau L.J."/>
            <person name="Nunn H.S."/>
            <person name="Stevenson B.S."/>
            <person name="Bojanowski C.L."/>
            <person name="Crookes-Goodson W.J."/>
        </authorList>
    </citation>
    <scope>NUCLEOTIDE SEQUENCE [LARGE SCALE GENOMIC DNA]</scope>
    <source>
        <strain evidence="11 12">D216</strain>
    </source>
</reference>
<feature type="repeat" description="WD" evidence="7">
    <location>
        <begin position="371"/>
        <end position="412"/>
    </location>
</feature>
<dbReference type="CDD" id="cd00882">
    <property type="entry name" value="Ras_like_GTPase"/>
    <property type="match status" value="1"/>
</dbReference>
<evidence type="ECO:0000313" key="11">
    <source>
        <dbReference type="EMBL" id="TPX06853.1"/>
    </source>
</evidence>
<comment type="function">
    <text evidence="6">Involved in mitochondrial fission. Acts as an adapter protein required to form mitochondrial fission complexes. Formation of these complexes is required to promote constriction and fission of the mitochondrial compartment at a late step in mitochondrial division.</text>
</comment>
<evidence type="ECO:0000259" key="9">
    <source>
        <dbReference type="Pfam" id="PF01926"/>
    </source>
</evidence>
<dbReference type="EMBL" id="SKBQ01000009">
    <property type="protein sequence ID" value="TPX06853.1"/>
    <property type="molecule type" value="Genomic_DNA"/>
</dbReference>
<evidence type="ECO:0000256" key="1">
    <source>
        <dbReference type="ARBA" id="ARBA00022574"/>
    </source>
</evidence>
<protein>
    <recommendedName>
        <fullName evidence="5">Mitochondrial division protein 1</fullName>
    </recommendedName>
</protein>
<proteinExistence type="inferred from homology"/>
<evidence type="ECO:0000256" key="2">
    <source>
        <dbReference type="ARBA" id="ARBA00022737"/>
    </source>
</evidence>
<dbReference type="SMART" id="SM00320">
    <property type="entry name" value="WD40"/>
    <property type="match status" value="5"/>
</dbReference>
<comment type="similarity">
    <text evidence="4">Belongs to the WD repeat MDV1/CAF4 family.</text>
</comment>
<feature type="repeat" description="WD" evidence="7">
    <location>
        <begin position="346"/>
        <end position="361"/>
    </location>
</feature>
<dbReference type="AlphaFoldDB" id="A0A507AIA3"/>
<dbReference type="RefSeq" id="XP_030988564.1">
    <property type="nucleotide sequence ID" value="XM_031136528.1"/>
</dbReference>
<dbReference type="GO" id="GO:0005634">
    <property type="term" value="C:nucleus"/>
    <property type="evidence" value="ECO:0007669"/>
    <property type="project" value="TreeGrafter"/>
</dbReference>
<evidence type="ECO:0000256" key="5">
    <source>
        <dbReference type="ARBA" id="ARBA00039789"/>
    </source>
</evidence>
<dbReference type="InterPro" id="IPR015943">
    <property type="entry name" value="WD40/YVTN_repeat-like_dom_sf"/>
</dbReference>
<dbReference type="InterPro" id="IPR024977">
    <property type="entry name" value="Apc4-like_WD40_dom"/>
</dbReference>
<dbReference type="STRING" id="1093900.A0A507AIA3"/>
<name>A0A507AIA3_9PEZI</name>
<dbReference type="GO" id="GO:1990234">
    <property type="term" value="C:transferase complex"/>
    <property type="evidence" value="ECO:0007669"/>
    <property type="project" value="UniProtKB-ARBA"/>
</dbReference>
<keyword evidence="2" id="KW-0677">Repeat</keyword>
<organism evidence="11 12">
    <name type="scientific">Thyridium curvatum</name>
    <dbReference type="NCBI Taxonomy" id="1093900"/>
    <lineage>
        <taxon>Eukaryota</taxon>
        <taxon>Fungi</taxon>
        <taxon>Dikarya</taxon>
        <taxon>Ascomycota</taxon>
        <taxon>Pezizomycotina</taxon>
        <taxon>Sordariomycetes</taxon>
        <taxon>Sordariomycetidae</taxon>
        <taxon>Thyridiales</taxon>
        <taxon>Thyridiaceae</taxon>
        <taxon>Thyridium</taxon>
    </lineage>
</organism>
<comment type="caution">
    <text evidence="11">The sequence shown here is derived from an EMBL/GenBank/DDBJ whole genome shotgun (WGS) entry which is preliminary data.</text>
</comment>
<keyword evidence="1 7" id="KW-0853">WD repeat</keyword>
<dbReference type="InterPro" id="IPR036322">
    <property type="entry name" value="WD40_repeat_dom_sf"/>
</dbReference>